<dbReference type="SUPFAM" id="SSF49764">
    <property type="entry name" value="HSP20-like chaperones"/>
    <property type="match status" value="1"/>
</dbReference>
<keyword evidence="5" id="KW-1185">Reference proteome</keyword>
<dbReference type="CDD" id="cd06464">
    <property type="entry name" value="ACD_sHsps-like"/>
    <property type="match status" value="1"/>
</dbReference>
<dbReference type="Pfam" id="PF00011">
    <property type="entry name" value="HSP20"/>
    <property type="match status" value="1"/>
</dbReference>
<comment type="caution">
    <text evidence="4">The sequence shown here is derived from an EMBL/GenBank/DDBJ whole genome shotgun (WGS) entry which is preliminary data.</text>
</comment>
<comment type="similarity">
    <text evidence="1 2">Belongs to the small heat shock protein (HSP20) family.</text>
</comment>
<dbReference type="Gene3D" id="2.60.40.790">
    <property type="match status" value="1"/>
</dbReference>
<feature type="domain" description="SHSP" evidence="3">
    <location>
        <begin position="33"/>
        <end position="145"/>
    </location>
</feature>
<dbReference type="InterPro" id="IPR002068">
    <property type="entry name" value="A-crystallin/Hsp20_dom"/>
</dbReference>
<name>A0ABS1BKP0_9SPHI</name>
<proteinExistence type="inferred from homology"/>
<evidence type="ECO:0000256" key="1">
    <source>
        <dbReference type="PROSITE-ProRule" id="PRU00285"/>
    </source>
</evidence>
<dbReference type="InterPro" id="IPR008978">
    <property type="entry name" value="HSP20-like_chaperone"/>
</dbReference>
<dbReference type="PROSITE" id="PS01031">
    <property type="entry name" value="SHSP"/>
    <property type="match status" value="1"/>
</dbReference>
<organism evidence="4 5">
    <name type="scientific">Pedobacter segetis</name>
    <dbReference type="NCBI Taxonomy" id="2793069"/>
    <lineage>
        <taxon>Bacteria</taxon>
        <taxon>Pseudomonadati</taxon>
        <taxon>Bacteroidota</taxon>
        <taxon>Sphingobacteriia</taxon>
        <taxon>Sphingobacteriales</taxon>
        <taxon>Sphingobacteriaceae</taxon>
        <taxon>Pedobacter</taxon>
    </lineage>
</organism>
<evidence type="ECO:0000259" key="3">
    <source>
        <dbReference type="PROSITE" id="PS01031"/>
    </source>
</evidence>
<dbReference type="EMBL" id="JAEHFY010000014">
    <property type="protein sequence ID" value="MBK0383447.1"/>
    <property type="molecule type" value="Genomic_DNA"/>
</dbReference>
<evidence type="ECO:0000313" key="5">
    <source>
        <dbReference type="Proteomes" id="UP000660024"/>
    </source>
</evidence>
<accession>A0ABS1BKP0</accession>
<sequence length="145" mass="16726">MTLVKFNNDKRVNGYSTFNELFDSVFNQDFINKQPVSKVPSVNVSETEDHFFLELAAPGMKKEDFKINVDKDVLKISAEVKSEETEENKKFNRKEFNYSSFVRSFNLPELIDHSKIDASYADGILNISIAKKEEAKFQSREISVK</sequence>
<dbReference type="InterPro" id="IPR031107">
    <property type="entry name" value="Small_HSP"/>
</dbReference>
<reference evidence="4 5" key="1">
    <citation type="submission" date="2020-12" db="EMBL/GenBank/DDBJ databases">
        <title>Bacterial novel species Pedobacter sp. SD-b isolated from soil.</title>
        <authorList>
            <person name="Jung H.-Y."/>
        </authorList>
    </citation>
    <scope>NUCLEOTIDE SEQUENCE [LARGE SCALE GENOMIC DNA]</scope>
    <source>
        <strain evidence="4 5">SD-b</strain>
    </source>
</reference>
<evidence type="ECO:0000256" key="2">
    <source>
        <dbReference type="RuleBase" id="RU003616"/>
    </source>
</evidence>
<evidence type="ECO:0000313" key="4">
    <source>
        <dbReference type="EMBL" id="MBK0383447.1"/>
    </source>
</evidence>
<dbReference type="RefSeq" id="WP_200586256.1">
    <property type="nucleotide sequence ID" value="NZ_JAEHFY010000014.1"/>
</dbReference>
<protein>
    <submittedName>
        <fullName evidence="4">Hsp20/alpha crystallin family protein</fullName>
    </submittedName>
</protein>
<gene>
    <name evidence="4" type="ORF">I5M32_10790</name>
</gene>
<dbReference type="Proteomes" id="UP000660024">
    <property type="component" value="Unassembled WGS sequence"/>
</dbReference>
<dbReference type="PANTHER" id="PTHR11527">
    <property type="entry name" value="HEAT-SHOCK PROTEIN 20 FAMILY MEMBER"/>
    <property type="match status" value="1"/>
</dbReference>